<name>A0A1T4WQK4_9BACT</name>
<sequence length="596" mass="67282">MRSDMPSLREMPESDVVQPNEKCILPCKSDAPTGRSRWLACIHNLPAAAQTLMAMLIVFGLYRLFRQPVSGWARADYTAQSFLLSLLAENALKPAFWGSLLLAGGYAVFNRDLRSWGDLLRGGRMAWVAWTLIGVLVWTGSLYPFNFYFGQGHLVDRGIILLLGLVSLRFPACFPALLYAVVVTYLQWRVPGLSDAEYTNRKMVLDLAWVLCAAGLARPLINRCLPKATYAFTLACISAALIHYWIPGVAKLKVGLDSWDWLLHDDLFNLSASTFVHGWSAFWDEEGLVRLLAFLQPLALPMKVFVLVVELALITAFWNRRWFVLLSAGRVMLHAGIFFFSGDSFWNWIVLQIALTAAFIEWPRRGQGDEKSAPTMGAEMRLFSWQSGAVAAVYLLITANSHMASNLAWFDSQVTERYSVYAVMKGGRRLYVKPDFFEPYDFAFIQSQFHFLLPEKVLTRTFGAIHEARVAQAAREARTVEAVRGLIATHGKVQIDAKRTASFDGFLKRWFAQHRALEGVLPKTLHTLSPPLHAYVLSKETPDHTYQGEHPVERLEIEFERTLFDGERFVEMDHRVVHTVSLNEEDKTPGVTAGGR</sequence>
<proteinExistence type="predicted"/>
<feature type="transmembrane region" description="Helical" evidence="1">
    <location>
        <begin position="228"/>
        <end position="246"/>
    </location>
</feature>
<organism evidence="2 3">
    <name type="scientific">Prosthecobacter debontii</name>
    <dbReference type="NCBI Taxonomy" id="48467"/>
    <lineage>
        <taxon>Bacteria</taxon>
        <taxon>Pseudomonadati</taxon>
        <taxon>Verrucomicrobiota</taxon>
        <taxon>Verrucomicrobiia</taxon>
        <taxon>Verrucomicrobiales</taxon>
        <taxon>Verrucomicrobiaceae</taxon>
        <taxon>Prosthecobacter</taxon>
    </lineage>
</organism>
<keyword evidence="3" id="KW-1185">Reference proteome</keyword>
<keyword evidence="1" id="KW-0472">Membrane</keyword>
<dbReference type="Proteomes" id="UP000190774">
    <property type="component" value="Unassembled WGS sequence"/>
</dbReference>
<evidence type="ECO:0000256" key="1">
    <source>
        <dbReference type="SAM" id="Phobius"/>
    </source>
</evidence>
<feature type="transmembrane region" description="Helical" evidence="1">
    <location>
        <begin position="345"/>
        <end position="362"/>
    </location>
</feature>
<feature type="transmembrane region" description="Helical" evidence="1">
    <location>
        <begin position="382"/>
        <end position="399"/>
    </location>
</feature>
<evidence type="ECO:0000313" key="3">
    <source>
        <dbReference type="Proteomes" id="UP000190774"/>
    </source>
</evidence>
<dbReference type="STRING" id="48467.SAMN02745166_00521"/>
<feature type="transmembrane region" description="Helical" evidence="1">
    <location>
        <begin position="127"/>
        <end position="148"/>
    </location>
</feature>
<feature type="transmembrane region" description="Helical" evidence="1">
    <location>
        <begin position="322"/>
        <end position="339"/>
    </location>
</feature>
<feature type="transmembrane region" description="Helical" evidence="1">
    <location>
        <begin position="47"/>
        <end position="65"/>
    </location>
</feature>
<dbReference type="EMBL" id="FUYE01000002">
    <property type="protein sequence ID" value="SKA79640.1"/>
    <property type="molecule type" value="Genomic_DNA"/>
</dbReference>
<feature type="transmembrane region" description="Helical" evidence="1">
    <location>
        <begin position="291"/>
        <end position="315"/>
    </location>
</feature>
<protein>
    <recommendedName>
        <fullName evidence="4">Vitamin K-dependent gamma-carboxylase</fullName>
    </recommendedName>
</protein>
<gene>
    <name evidence="2" type="ORF">SAMN02745166_00521</name>
</gene>
<keyword evidence="1" id="KW-0812">Transmembrane</keyword>
<evidence type="ECO:0000313" key="2">
    <source>
        <dbReference type="EMBL" id="SKA79640.1"/>
    </source>
</evidence>
<reference evidence="3" key="1">
    <citation type="submission" date="2017-02" db="EMBL/GenBank/DDBJ databases">
        <authorList>
            <person name="Varghese N."/>
            <person name="Submissions S."/>
        </authorList>
    </citation>
    <scope>NUCLEOTIDE SEQUENCE [LARGE SCALE GENOMIC DNA]</scope>
    <source>
        <strain evidence="3">ATCC 700200</strain>
    </source>
</reference>
<keyword evidence="1" id="KW-1133">Transmembrane helix</keyword>
<feature type="transmembrane region" description="Helical" evidence="1">
    <location>
        <begin position="203"/>
        <end position="221"/>
    </location>
</feature>
<evidence type="ECO:0008006" key="4">
    <source>
        <dbReference type="Google" id="ProtNLM"/>
    </source>
</evidence>
<dbReference type="AlphaFoldDB" id="A0A1T4WQK4"/>
<accession>A0A1T4WQK4</accession>
<feature type="transmembrane region" description="Helical" evidence="1">
    <location>
        <begin position="160"/>
        <end position="183"/>
    </location>
</feature>